<accession>A0A6C0AM53</accession>
<dbReference type="AlphaFoldDB" id="A0A6C0AM53"/>
<evidence type="ECO:0008006" key="2">
    <source>
        <dbReference type="Google" id="ProtNLM"/>
    </source>
</evidence>
<sequence>MGDYKILKLKRLILNMTKELNSNLFFLEADIIKFIDICYKLNSYLNNDFFDAILYDIRLKYDNNYDNLYIFENIDKIKKLVNII</sequence>
<evidence type="ECO:0000313" key="1">
    <source>
        <dbReference type="EMBL" id="QHS80832.1"/>
    </source>
</evidence>
<organism evidence="1">
    <name type="scientific">viral metagenome</name>
    <dbReference type="NCBI Taxonomy" id="1070528"/>
    <lineage>
        <taxon>unclassified sequences</taxon>
        <taxon>metagenomes</taxon>
        <taxon>organismal metagenomes</taxon>
    </lineage>
</organism>
<protein>
    <recommendedName>
        <fullName evidence="2">XRN2-binding (XTBD) domain-containing protein</fullName>
    </recommendedName>
</protein>
<proteinExistence type="predicted"/>
<dbReference type="EMBL" id="MN740722">
    <property type="protein sequence ID" value="QHS80832.1"/>
    <property type="molecule type" value="Genomic_DNA"/>
</dbReference>
<reference evidence="1" key="1">
    <citation type="journal article" date="2020" name="Nature">
        <title>Giant virus diversity and host interactions through global metagenomics.</title>
        <authorList>
            <person name="Schulz F."/>
            <person name="Roux S."/>
            <person name="Paez-Espino D."/>
            <person name="Jungbluth S."/>
            <person name="Walsh D.A."/>
            <person name="Denef V.J."/>
            <person name="McMahon K.D."/>
            <person name="Konstantinidis K.T."/>
            <person name="Eloe-Fadrosh E.A."/>
            <person name="Kyrpides N.C."/>
            <person name="Woyke T."/>
        </authorList>
    </citation>
    <scope>NUCLEOTIDE SEQUENCE</scope>
    <source>
        <strain evidence="1">GVMAG-S-1091796-13</strain>
    </source>
</reference>
<name>A0A6C0AM53_9ZZZZ</name>